<reference evidence="1 2" key="3">
    <citation type="submission" date="2023-06" db="EMBL/GenBank/DDBJ databases">
        <authorList>
            <person name="Zeman M."/>
            <person name="Kubasova T."/>
            <person name="Jahodarova E."/>
            <person name="Nykrynova M."/>
            <person name="Rychlik I."/>
        </authorList>
    </citation>
    <scope>NUCLEOTIDE SEQUENCE [LARGE SCALE GENOMIC DNA]</scope>
    <source>
        <strain evidence="1 2">153_Feed</strain>
    </source>
</reference>
<comment type="caution">
    <text evidence="1">The sequence shown here is derived from an EMBL/GenBank/DDBJ whole genome shotgun (WGS) entry which is preliminary data.</text>
</comment>
<evidence type="ECO:0000313" key="2">
    <source>
        <dbReference type="Proteomes" id="UP001529256"/>
    </source>
</evidence>
<dbReference type="EMBL" id="JAUDEA010000004">
    <property type="protein sequence ID" value="MDM8270850.1"/>
    <property type="molecule type" value="Genomic_DNA"/>
</dbReference>
<accession>A0ABT7V2N5</accession>
<proteinExistence type="predicted"/>
<keyword evidence="2" id="KW-1185">Reference proteome</keyword>
<dbReference type="Proteomes" id="UP001529256">
    <property type="component" value="Unassembled WGS sequence"/>
</dbReference>
<evidence type="ECO:0000313" key="1">
    <source>
        <dbReference type="EMBL" id="MDM8270850.1"/>
    </source>
</evidence>
<name>A0ABT7V2N5_9ACTN</name>
<protein>
    <submittedName>
        <fullName evidence="1">Uncharacterized protein</fullName>
    </submittedName>
</protein>
<dbReference type="RefSeq" id="WP_289510943.1">
    <property type="nucleotide sequence ID" value="NZ_JAUDEA010000004.1"/>
</dbReference>
<reference evidence="2" key="1">
    <citation type="submission" date="2023-06" db="EMBL/GenBank/DDBJ databases">
        <title>Identification and characterization of horizontal gene transfer across gut microbiota members of farm animals based on homology search.</title>
        <authorList>
            <person name="Zeman M."/>
            <person name="Kubasova T."/>
            <person name="Jahodarova E."/>
            <person name="Nykrynova M."/>
            <person name="Rychlik I."/>
        </authorList>
    </citation>
    <scope>NUCLEOTIDE SEQUENCE [LARGE SCALE GENOMIC DNA]</scope>
    <source>
        <strain evidence="2">153_Feed</strain>
    </source>
</reference>
<gene>
    <name evidence="1" type="ORF">QUW25_04065</name>
</gene>
<reference evidence="1 2" key="2">
    <citation type="submission" date="2023-06" db="EMBL/GenBank/DDBJ databases">
        <title>Identification and characterization of horizontal gene transfer across gut microbiota members of farm animals based on homology search.</title>
        <authorList>
            <person name="Schwarzerova J."/>
            <person name="Nykrynova M."/>
            <person name="Jureckova K."/>
            <person name="Cejkova D."/>
            <person name="Rychlik I."/>
        </authorList>
    </citation>
    <scope>NUCLEOTIDE SEQUENCE [LARGE SCALE GENOMIC DNA]</scope>
    <source>
        <strain evidence="1 2">153_Feed</strain>
    </source>
</reference>
<sequence length="118" mass="12674">MQMTEVARFESAGDVRTMLVGEEDGYVVVREDLAGPSALVVYGDEERSMRAMFAPEAVRGLLDAVGAAGEESLSAYLSREEHDIVDLMDLCDARGVPYAFTGLGAQSGAQFRPARQLG</sequence>
<organism evidence="1 2">
    <name type="scientific">Thermophilibacter provencensis</name>
    <dbReference type="NCBI Taxonomy" id="1852386"/>
    <lineage>
        <taxon>Bacteria</taxon>
        <taxon>Bacillati</taxon>
        <taxon>Actinomycetota</taxon>
        <taxon>Coriobacteriia</taxon>
        <taxon>Coriobacteriales</taxon>
        <taxon>Atopobiaceae</taxon>
        <taxon>Thermophilibacter</taxon>
    </lineage>
</organism>